<feature type="domain" description="LytR/CpsA/Psr regulator C-terminal" evidence="3">
    <location>
        <begin position="98"/>
        <end position="188"/>
    </location>
</feature>
<evidence type="ECO:0000256" key="1">
    <source>
        <dbReference type="SAM" id="MobiDB-lite"/>
    </source>
</evidence>
<accession>A0A934Q3I5</accession>
<feature type="compositionally biased region" description="Basic and acidic residues" evidence="1">
    <location>
        <begin position="8"/>
        <end position="25"/>
    </location>
</feature>
<keyword evidence="5" id="KW-1185">Reference proteome</keyword>
<feature type="region of interest" description="Disordered" evidence="1">
    <location>
        <begin position="193"/>
        <end position="235"/>
    </location>
</feature>
<proteinExistence type="predicted"/>
<dbReference type="InterPro" id="IPR027381">
    <property type="entry name" value="LytR/CpsA/Psr_C"/>
</dbReference>
<dbReference type="AlphaFoldDB" id="A0A934Q3I5"/>
<name>A0A934Q3I5_9MICO</name>
<dbReference type="Pfam" id="PF13399">
    <property type="entry name" value="LytR_C"/>
    <property type="match status" value="1"/>
</dbReference>
<protein>
    <submittedName>
        <fullName evidence="4">LytR C-terminal domain-containing protein</fullName>
    </submittedName>
</protein>
<dbReference type="Gene3D" id="3.30.70.2390">
    <property type="match status" value="1"/>
</dbReference>
<evidence type="ECO:0000313" key="5">
    <source>
        <dbReference type="Proteomes" id="UP000608530"/>
    </source>
</evidence>
<feature type="transmembrane region" description="Helical" evidence="2">
    <location>
        <begin position="44"/>
        <end position="66"/>
    </location>
</feature>
<keyword evidence="2" id="KW-0812">Transmembrane</keyword>
<gene>
    <name evidence="4" type="ORF">JD276_01535</name>
</gene>
<keyword evidence="2" id="KW-0472">Membrane</keyword>
<feature type="region of interest" description="Disordered" evidence="1">
    <location>
        <begin position="1"/>
        <end position="29"/>
    </location>
</feature>
<reference evidence="4" key="1">
    <citation type="submission" date="2020-12" db="EMBL/GenBank/DDBJ databases">
        <title>Leucobacter sp. CAS1, isolated from Chromium sludge.</title>
        <authorList>
            <person name="Xu Z."/>
        </authorList>
    </citation>
    <scope>NUCLEOTIDE SEQUENCE</scope>
    <source>
        <strain evidence="4">CSA1</strain>
    </source>
</reference>
<evidence type="ECO:0000259" key="3">
    <source>
        <dbReference type="Pfam" id="PF13399"/>
    </source>
</evidence>
<dbReference type="Proteomes" id="UP000608530">
    <property type="component" value="Unassembled WGS sequence"/>
</dbReference>
<dbReference type="RefSeq" id="WP_200113068.1">
    <property type="nucleotide sequence ID" value="NZ_JAEHOH010000001.1"/>
</dbReference>
<evidence type="ECO:0000313" key="4">
    <source>
        <dbReference type="EMBL" id="MBK0417719.1"/>
    </source>
</evidence>
<evidence type="ECO:0000256" key="2">
    <source>
        <dbReference type="SAM" id="Phobius"/>
    </source>
</evidence>
<comment type="caution">
    <text evidence="4">The sequence shown here is derived from an EMBL/GenBank/DDBJ whole genome shotgun (WGS) entry which is preliminary data.</text>
</comment>
<dbReference type="EMBL" id="JAEHOH010000001">
    <property type="protein sequence ID" value="MBK0417719.1"/>
    <property type="molecule type" value="Genomic_DNA"/>
</dbReference>
<organism evidence="4 5">
    <name type="scientific">Leucobacter chromiisoli</name>
    <dbReference type="NCBI Taxonomy" id="2796471"/>
    <lineage>
        <taxon>Bacteria</taxon>
        <taxon>Bacillati</taxon>
        <taxon>Actinomycetota</taxon>
        <taxon>Actinomycetes</taxon>
        <taxon>Micrococcales</taxon>
        <taxon>Microbacteriaceae</taxon>
        <taxon>Leucobacter</taxon>
    </lineage>
</organism>
<keyword evidence="2" id="KW-1133">Transmembrane helix</keyword>
<sequence>MVQGQDDADARRGSHQDYPEDRFDRPTAGGRVGAHRFAARQRYVWQYLVAAAVGFVLLTGLGIIGVQSLGGDRVDHLSDGRPSAPASEEVEAVLDPAATVAVFNGTEIPNLAAGVDGVITANGWGQIVLSDNAAASDVDISAVFYAAPEDEAAAEGLAAELGGLSTYEAPPEYGEYGARLVVLLGADYQGPGIAEAEQMTQEGQSEAPPTEEALPEEGQTPEENTLPEGGEAPVQ</sequence>